<feature type="region of interest" description="Disordered" evidence="1">
    <location>
        <begin position="22"/>
        <end position="58"/>
    </location>
</feature>
<evidence type="ECO:0000313" key="3">
    <source>
        <dbReference type="Proteomes" id="UP000692954"/>
    </source>
</evidence>
<feature type="region of interest" description="Disordered" evidence="1">
    <location>
        <begin position="323"/>
        <end position="393"/>
    </location>
</feature>
<dbReference type="Proteomes" id="UP000692954">
    <property type="component" value="Unassembled WGS sequence"/>
</dbReference>
<gene>
    <name evidence="2" type="ORF">PSON_ATCC_30995.1.T0590222</name>
</gene>
<organism evidence="2 3">
    <name type="scientific">Paramecium sonneborni</name>
    <dbReference type="NCBI Taxonomy" id="65129"/>
    <lineage>
        <taxon>Eukaryota</taxon>
        <taxon>Sar</taxon>
        <taxon>Alveolata</taxon>
        <taxon>Ciliophora</taxon>
        <taxon>Intramacronucleata</taxon>
        <taxon>Oligohymenophorea</taxon>
        <taxon>Peniculida</taxon>
        <taxon>Parameciidae</taxon>
        <taxon>Paramecium</taxon>
    </lineage>
</organism>
<dbReference type="AlphaFoldDB" id="A0A8S1NTF0"/>
<feature type="region of interest" description="Disordered" evidence="1">
    <location>
        <begin position="430"/>
        <end position="452"/>
    </location>
</feature>
<feature type="compositionally biased region" description="Polar residues" evidence="1">
    <location>
        <begin position="33"/>
        <end position="53"/>
    </location>
</feature>
<sequence length="587" mass="69447">MIIKSKATVTKIKLPQLAMSHIRERSTRHSKTRSLNPSQSPVSKMLQPTTPLHSTHHKNQSYYHYSSIMKIEQTPLNEVEMFNCLYKPLDAIPSNKNKDSALKRMRNSSNENFQNNFMISRDPRRSAPDLDMYPNHLMKPQQQNQTKRIEIREKIMEIYHQVEKLLKNHKGYVRQIEKKQAIITLVKLRKEFILLNQDYNDYYILPQAKPDVEFQTRMEMLIKLFQPNKLQKSNNRINLLFNLDESFNTAEQSQIMQLMSDQLSDQDIYNSTSQQSCENLSEMSGAISQSKRNAQQHRNTKVSVSKQSKIINPIEQIQIQQIQVDSQKQKRKSIRQDQKESKTQIPRKYTKLSIEDITDNKEKDANINYFEDENQPSENGTADKGTDTKRRVRRDAKIISRKNGIFDANGQLIDKKNYRINTDGQMVSDLISDQDKSSDNRRQSEETNRYGLENREDLLSNQEQIEEILNQVENELMTYQRGDQNDNSKKRTKPMEFNNNNNQQSKTKFQQQQSRYDQNLIIKQSQIYKTEPEFLNQIIDETGLIQALYNCQYIYDSRILDLYRIDKQYTTWDDDIDYIYCGEYQFR</sequence>
<evidence type="ECO:0000313" key="2">
    <source>
        <dbReference type="EMBL" id="CAD8092733.1"/>
    </source>
</evidence>
<comment type="caution">
    <text evidence="2">The sequence shown here is derived from an EMBL/GenBank/DDBJ whole genome shotgun (WGS) entry which is preliminary data.</text>
</comment>
<feature type="region of interest" description="Disordered" evidence="1">
    <location>
        <begin position="272"/>
        <end position="307"/>
    </location>
</feature>
<name>A0A8S1NTF0_9CILI</name>
<evidence type="ECO:0000256" key="1">
    <source>
        <dbReference type="SAM" id="MobiDB-lite"/>
    </source>
</evidence>
<dbReference type="OrthoDB" id="305055at2759"/>
<protein>
    <submittedName>
        <fullName evidence="2">Uncharacterized protein</fullName>
    </submittedName>
</protein>
<feature type="compositionally biased region" description="Low complexity" evidence="1">
    <location>
        <begin position="497"/>
        <end position="507"/>
    </location>
</feature>
<keyword evidence="3" id="KW-1185">Reference proteome</keyword>
<proteinExistence type="predicted"/>
<feature type="region of interest" description="Disordered" evidence="1">
    <location>
        <begin position="478"/>
        <end position="507"/>
    </location>
</feature>
<feature type="compositionally biased region" description="Basic and acidic residues" evidence="1">
    <location>
        <begin position="433"/>
        <end position="452"/>
    </location>
</feature>
<dbReference type="EMBL" id="CAJJDN010000059">
    <property type="protein sequence ID" value="CAD8092733.1"/>
    <property type="molecule type" value="Genomic_DNA"/>
</dbReference>
<accession>A0A8S1NTF0</accession>
<feature type="compositionally biased region" description="Polar residues" evidence="1">
    <location>
        <begin position="272"/>
        <end position="293"/>
    </location>
</feature>
<reference evidence="2" key="1">
    <citation type="submission" date="2021-01" db="EMBL/GenBank/DDBJ databases">
        <authorList>
            <consortium name="Genoscope - CEA"/>
            <person name="William W."/>
        </authorList>
    </citation>
    <scope>NUCLEOTIDE SEQUENCE</scope>
</reference>